<evidence type="ECO:0000313" key="2">
    <source>
        <dbReference type="Proteomes" id="UP000222788"/>
    </source>
</evidence>
<dbReference type="OrthoDB" id="3596146at2759"/>
<dbReference type="Proteomes" id="UP000222788">
    <property type="component" value="Unassembled WGS sequence"/>
</dbReference>
<proteinExistence type="predicted"/>
<protein>
    <submittedName>
        <fullName evidence="1">Uncharacterized protein</fullName>
    </submittedName>
</protein>
<dbReference type="EMBL" id="APWK03000111">
    <property type="protein sequence ID" value="PHH50839.1"/>
    <property type="molecule type" value="Genomic_DNA"/>
</dbReference>
<organism evidence="1 2">
    <name type="scientific">Ceratocystis fimbriata CBS 114723</name>
    <dbReference type="NCBI Taxonomy" id="1035309"/>
    <lineage>
        <taxon>Eukaryota</taxon>
        <taxon>Fungi</taxon>
        <taxon>Dikarya</taxon>
        <taxon>Ascomycota</taxon>
        <taxon>Pezizomycotina</taxon>
        <taxon>Sordariomycetes</taxon>
        <taxon>Hypocreomycetidae</taxon>
        <taxon>Microascales</taxon>
        <taxon>Ceratocystidaceae</taxon>
        <taxon>Ceratocystis</taxon>
    </lineage>
</organism>
<reference evidence="1 2" key="1">
    <citation type="journal article" date="2013" name="Fungal Biol.">
        <title>Analysis of microsatellite markers in the genome of the plant pathogen Ceratocystis fimbriata.</title>
        <authorList>
            <person name="Simpson M.C."/>
            <person name="Wilken P.M."/>
            <person name="Coetzee M.P."/>
            <person name="Wingfield M.J."/>
            <person name="Wingfield B.D."/>
        </authorList>
    </citation>
    <scope>NUCLEOTIDE SEQUENCE [LARGE SCALE GENOMIC DNA]</scope>
    <source>
        <strain evidence="1 2">CBS 114723</strain>
    </source>
</reference>
<evidence type="ECO:0000313" key="1">
    <source>
        <dbReference type="EMBL" id="PHH50839.1"/>
    </source>
</evidence>
<accession>A0A2C5WH21</accession>
<comment type="caution">
    <text evidence="1">The sequence shown here is derived from an EMBL/GenBank/DDBJ whole genome shotgun (WGS) entry which is preliminary data.</text>
</comment>
<sequence>MIDLDLLDDTGSQVLLEVVETSLDEVLLALRERVLVQDEATVTVPSSYLPKKTGVPGLDSLAMKNFRETQTSPISVSGRSLPFIHALLDHLVSPPQSKTVALIDLECGFDPTRLASSRSDLSHIHVFRMPPATADSTASSIAEMVREAVARVQQWMVYGSHQSVGREWWGTIILGAPGGQVWTGWRGWLCVDTEDIPGFTTGMSIREAMVERERREQAVDSMNWVASCPWGRFDFRGWLVQENEELQHHHKLEGDATSGEA</sequence>
<keyword evidence="2" id="KW-1185">Reference proteome</keyword>
<gene>
    <name evidence="1" type="ORF">CFIMG_007325RA00001</name>
</gene>
<name>A0A2C5WH21_9PEZI</name>
<reference evidence="1 2" key="2">
    <citation type="journal article" date="2013" name="IMA Fungus">
        <title>IMA Genome-F 1: Ceratocystis fimbriata: Draft nuclear genome sequence for the plant pathogen, Ceratocystis fimbriata.</title>
        <authorList>
            <person name="Wilken P.M."/>
            <person name="Steenkamp E.T."/>
            <person name="Wingfield M.J."/>
            <person name="de Beer Z.W."/>
            <person name="Wingfield B.D."/>
        </authorList>
    </citation>
    <scope>NUCLEOTIDE SEQUENCE [LARGE SCALE GENOMIC DNA]</scope>
    <source>
        <strain evidence="1 2">CBS 114723</strain>
    </source>
</reference>
<dbReference type="AlphaFoldDB" id="A0A2C5WH21"/>
<dbReference type="STRING" id="1035309.A0A2C5WH21"/>